<evidence type="ECO:0000313" key="1">
    <source>
        <dbReference type="EMBL" id="KKM72280.1"/>
    </source>
</evidence>
<reference evidence="1" key="1">
    <citation type="journal article" date="2015" name="Nature">
        <title>Complex archaea that bridge the gap between prokaryotes and eukaryotes.</title>
        <authorList>
            <person name="Spang A."/>
            <person name="Saw J.H."/>
            <person name="Jorgensen S.L."/>
            <person name="Zaremba-Niedzwiedzka K."/>
            <person name="Martijn J."/>
            <person name="Lind A.E."/>
            <person name="van Eijk R."/>
            <person name="Schleper C."/>
            <person name="Guy L."/>
            <person name="Ettema T.J."/>
        </authorList>
    </citation>
    <scope>NUCLEOTIDE SEQUENCE</scope>
</reference>
<name>A0A0F9M6M3_9ZZZZ</name>
<accession>A0A0F9M6M3</accession>
<sequence>MDIYGAAWKNLERKIAATRRQSISKADLVRWQLEALEQAVDECARDTAGRLGISSCIHQEHKT</sequence>
<gene>
    <name evidence="1" type="ORF">LCGC14_1422100</name>
</gene>
<comment type="caution">
    <text evidence="1">The sequence shown here is derived from an EMBL/GenBank/DDBJ whole genome shotgun (WGS) entry which is preliminary data.</text>
</comment>
<organism evidence="1">
    <name type="scientific">marine sediment metagenome</name>
    <dbReference type="NCBI Taxonomy" id="412755"/>
    <lineage>
        <taxon>unclassified sequences</taxon>
        <taxon>metagenomes</taxon>
        <taxon>ecological metagenomes</taxon>
    </lineage>
</organism>
<protein>
    <submittedName>
        <fullName evidence="1">Uncharacterized protein</fullName>
    </submittedName>
</protein>
<dbReference type="AlphaFoldDB" id="A0A0F9M6M3"/>
<dbReference type="EMBL" id="LAZR01009500">
    <property type="protein sequence ID" value="KKM72280.1"/>
    <property type="molecule type" value="Genomic_DNA"/>
</dbReference>
<proteinExistence type="predicted"/>